<name>W9REG9_9ROSA</name>
<protein>
    <submittedName>
        <fullName evidence="2">Uncharacterized protein</fullName>
    </submittedName>
</protein>
<keyword evidence="3" id="KW-1185">Reference proteome</keyword>
<dbReference type="Proteomes" id="UP000030645">
    <property type="component" value="Unassembled WGS sequence"/>
</dbReference>
<evidence type="ECO:0000256" key="1">
    <source>
        <dbReference type="SAM" id="MobiDB-lite"/>
    </source>
</evidence>
<sequence>MPHPRRCRTSPNTAPPPTPEDPRHPLSTIIGGKRLCLSQQLIAQTWETRSEDLLLSIGPGSTLGL</sequence>
<accession>W9REG9</accession>
<feature type="region of interest" description="Disordered" evidence="1">
    <location>
        <begin position="1"/>
        <end position="25"/>
    </location>
</feature>
<evidence type="ECO:0000313" key="3">
    <source>
        <dbReference type="Proteomes" id="UP000030645"/>
    </source>
</evidence>
<proteinExistence type="predicted"/>
<dbReference type="EMBL" id="KE344921">
    <property type="protein sequence ID" value="EXB86890.1"/>
    <property type="molecule type" value="Genomic_DNA"/>
</dbReference>
<evidence type="ECO:0000313" key="2">
    <source>
        <dbReference type="EMBL" id="EXB86890.1"/>
    </source>
</evidence>
<organism evidence="2 3">
    <name type="scientific">Morus notabilis</name>
    <dbReference type="NCBI Taxonomy" id="981085"/>
    <lineage>
        <taxon>Eukaryota</taxon>
        <taxon>Viridiplantae</taxon>
        <taxon>Streptophyta</taxon>
        <taxon>Embryophyta</taxon>
        <taxon>Tracheophyta</taxon>
        <taxon>Spermatophyta</taxon>
        <taxon>Magnoliopsida</taxon>
        <taxon>eudicotyledons</taxon>
        <taxon>Gunneridae</taxon>
        <taxon>Pentapetalae</taxon>
        <taxon>rosids</taxon>
        <taxon>fabids</taxon>
        <taxon>Rosales</taxon>
        <taxon>Moraceae</taxon>
        <taxon>Moreae</taxon>
        <taxon>Morus</taxon>
    </lineage>
</organism>
<reference evidence="3" key="1">
    <citation type="submission" date="2013-01" db="EMBL/GenBank/DDBJ databases">
        <title>Draft Genome Sequence of a Mulberry Tree, Morus notabilis C.K. Schneid.</title>
        <authorList>
            <person name="He N."/>
            <person name="Zhao S."/>
        </authorList>
    </citation>
    <scope>NUCLEOTIDE SEQUENCE</scope>
</reference>
<dbReference type="AlphaFoldDB" id="W9REG9"/>
<gene>
    <name evidence="2" type="ORF">L484_007313</name>
</gene>